<evidence type="ECO:0000313" key="2">
    <source>
        <dbReference type="Proteomes" id="UP000036908"/>
    </source>
</evidence>
<evidence type="ECO:0000313" key="1">
    <source>
        <dbReference type="EMBL" id="KOF03460.1"/>
    </source>
</evidence>
<reference evidence="2" key="1">
    <citation type="submission" date="2014-11" db="EMBL/GenBank/DDBJ databases">
        <title>Genome sequencing of Roseivirga sp. D-25.</title>
        <authorList>
            <person name="Selvaratnam C."/>
            <person name="Thevarajoo S."/>
            <person name="Goh K.M."/>
            <person name="Eee R."/>
            <person name="Chan K.-G."/>
            <person name="Chong C.S."/>
        </authorList>
    </citation>
    <scope>NUCLEOTIDE SEQUENCE [LARGE SCALE GENOMIC DNA]</scope>
    <source>
        <strain evidence="2">D-25</strain>
    </source>
</reference>
<dbReference type="Proteomes" id="UP000036908">
    <property type="component" value="Unassembled WGS sequence"/>
</dbReference>
<accession>A0A0L8AMP8</accession>
<dbReference type="SUPFAM" id="SSF53335">
    <property type="entry name" value="S-adenosyl-L-methionine-dependent methyltransferases"/>
    <property type="match status" value="1"/>
</dbReference>
<dbReference type="AlphaFoldDB" id="A0A0L8AMP8"/>
<dbReference type="PANTHER" id="PTHR43861">
    <property type="entry name" value="TRANS-ACONITATE 2-METHYLTRANSFERASE-RELATED"/>
    <property type="match status" value="1"/>
</dbReference>
<gene>
    <name evidence="1" type="ORF">OB69_06115</name>
</gene>
<organism evidence="1 2">
    <name type="scientific">Roseivirga seohaensis subsp. aquiponti</name>
    <dbReference type="NCBI Taxonomy" id="1566026"/>
    <lineage>
        <taxon>Bacteria</taxon>
        <taxon>Pseudomonadati</taxon>
        <taxon>Bacteroidota</taxon>
        <taxon>Cytophagia</taxon>
        <taxon>Cytophagales</taxon>
        <taxon>Roseivirgaceae</taxon>
        <taxon>Roseivirga</taxon>
    </lineage>
</organism>
<dbReference type="GO" id="GO:0032259">
    <property type="term" value="P:methylation"/>
    <property type="evidence" value="ECO:0007669"/>
    <property type="project" value="UniProtKB-KW"/>
</dbReference>
<dbReference type="RefSeq" id="WP_053222820.1">
    <property type="nucleotide sequence ID" value="NZ_JSVA01000007.1"/>
</dbReference>
<dbReference type="Gene3D" id="3.40.50.150">
    <property type="entry name" value="Vaccinia Virus protein VP39"/>
    <property type="match status" value="1"/>
</dbReference>
<dbReference type="Pfam" id="PF13489">
    <property type="entry name" value="Methyltransf_23"/>
    <property type="match status" value="1"/>
</dbReference>
<keyword evidence="1" id="KW-0808">Transferase</keyword>
<sequence length="246" mass="28661">MKSDYEITYHDVESEHFWFKARRSYILQLLEKTSRDASILDIGCSSGILLNELIDKGFERQNLYGIDISEKAIANCKRNNIQNSFVMDAQEITLDKKFDVIIASDCLEHLKDDKKALINWHSLLKPNGTLLVFVPAFMSLWSAHDVFNMHFRRYTKPELTSKLKKTGFKIQKASYWNFLLFTPVFVFRTLNRLRKSKSEDANGDLSQPSMFNESIYKLINFENKLLKRTNFPFGVSTFCIAKKLES</sequence>
<name>A0A0L8AMP8_9BACT</name>
<comment type="caution">
    <text evidence="1">The sequence shown here is derived from an EMBL/GenBank/DDBJ whole genome shotgun (WGS) entry which is preliminary data.</text>
</comment>
<proteinExistence type="predicted"/>
<dbReference type="GO" id="GO:0008168">
    <property type="term" value="F:methyltransferase activity"/>
    <property type="evidence" value="ECO:0007669"/>
    <property type="project" value="UniProtKB-KW"/>
</dbReference>
<dbReference type="CDD" id="cd02440">
    <property type="entry name" value="AdoMet_MTases"/>
    <property type="match status" value="1"/>
</dbReference>
<dbReference type="OrthoDB" id="1524727at2"/>
<keyword evidence="2" id="KW-1185">Reference proteome</keyword>
<dbReference type="PATRIC" id="fig|1566026.4.peg.3050"/>
<dbReference type="EMBL" id="JSVA01000007">
    <property type="protein sequence ID" value="KOF03460.1"/>
    <property type="molecule type" value="Genomic_DNA"/>
</dbReference>
<protein>
    <submittedName>
        <fullName evidence="1">Methyltransferase type 11</fullName>
    </submittedName>
</protein>
<dbReference type="InterPro" id="IPR029063">
    <property type="entry name" value="SAM-dependent_MTases_sf"/>
</dbReference>
<keyword evidence="1" id="KW-0489">Methyltransferase</keyword>